<dbReference type="GO" id="GO:0009295">
    <property type="term" value="C:nucleoid"/>
    <property type="evidence" value="ECO:0007669"/>
    <property type="project" value="TreeGrafter"/>
</dbReference>
<dbReference type="GO" id="GO:0006260">
    <property type="term" value="P:DNA replication"/>
    <property type="evidence" value="ECO:0007669"/>
    <property type="project" value="InterPro"/>
</dbReference>
<proteinExistence type="inferred from homology"/>
<dbReference type="EMBL" id="BK015717">
    <property type="protein sequence ID" value="DAE21762.1"/>
    <property type="molecule type" value="Genomic_DNA"/>
</dbReference>
<dbReference type="HAMAP" id="MF_00984">
    <property type="entry name" value="SSB"/>
    <property type="match status" value="1"/>
</dbReference>
<dbReference type="InterPro" id="IPR012340">
    <property type="entry name" value="NA-bd_OB-fold"/>
</dbReference>
<dbReference type="PANTHER" id="PTHR10302:SF27">
    <property type="entry name" value="SINGLE-STRANDED DNA-BINDING PROTEIN"/>
    <property type="match status" value="1"/>
</dbReference>
<dbReference type="PIRSF" id="PIRSF002070">
    <property type="entry name" value="SSB"/>
    <property type="match status" value="1"/>
</dbReference>
<dbReference type="PANTHER" id="PTHR10302">
    <property type="entry name" value="SINGLE-STRANDED DNA-BINDING PROTEIN"/>
    <property type="match status" value="1"/>
</dbReference>
<evidence type="ECO:0000256" key="1">
    <source>
        <dbReference type="ARBA" id="ARBA00023125"/>
    </source>
</evidence>
<dbReference type="NCBIfam" id="TIGR00621">
    <property type="entry name" value="ssb"/>
    <property type="match status" value="1"/>
</dbReference>
<dbReference type="PROSITE" id="PS50935">
    <property type="entry name" value="SSB"/>
    <property type="match status" value="1"/>
</dbReference>
<dbReference type="Gene3D" id="2.40.50.140">
    <property type="entry name" value="Nucleic acid-binding proteins"/>
    <property type="match status" value="1"/>
</dbReference>
<reference evidence="3" key="1">
    <citation type="journal article" date="2021" name="Proc. Natl. Acad. Sci. U.S.A.">
        <title>A Catalog of Tens of Thousands of Viruses from Human Metagenomes Reveals Hidden Associations with Chronic Diseases.</title>
        <authorList>
            <person name="Tisza M.J."/>
            <person name="Buck C.B."/>
        </authorList>
    </citation>
    <scope>NUCLEOTIDE SEQUENCE</scope>
    <source>
        <strain evidence="3">Ct2773</strain>
    </source>
</reference>
<sequence>MSINQVSITGNLTRDPELRATQGGTAVLSFGVAVNDRRKNASGQWEDVPNFFECVTFGNRATALSDILAKGMKVAIAGKLHYSSWETDGQKHSKVDIIANEIELMQNRKPQQPQQEQMADCYTDFELPF</sequence>
<accession>A0A8S5QS01</accession>
<organism evidence="3">
    <name type="scientific">Siphoviridae sp. ct2773</name>
    <dbReference type="NCBI Taxonomy" id="2826275"/>
    <lineage>
        <taxon>Viruses</taxon>
        <taxon>Duplodnaviria</taxon>
        <taxon>Heunggongvirae</taxon>
        <taxon>Uroviricota</taxon>
        <taxon>Caudoviricetes</taxon>
    </lineage>
</organism>
<dbReference type="GO" id="GO:0003697">
    <property type="term" value="F:single-stranded DNA binding"/>
    <property type="evidence" value="ECO:0007669"/>
    <property type="project" value="InterPro"/>
</dbReference>
<dbReference type="CDD" id="cd04496">
    <property type="entry name" value="SSB_OBF"/>
    <property type="match status" value="1"/>
</dbReference>
<evidence type="ECO:0000256" key="2">
    <source>
        <dbReference type="PIRNR" id="PIRNR002070"/>
    </source>
</evidence>
<dbReference type="SUPFAM" id="SSF50249">
    <property type="entry name" value="Nucleic acid-binding proteins"/>
    <property type="match status" value="1"/>
</dbReference>
<dbReference type="Pfam" id="PF00436">
    <property type="entry name" value="SSB"/>
    <property type="match status" value="1"/>
</dbReference>
<protein>
    <recommendedName>
        <fullName evidence="2">Single-stranded DNA-binding protein</fullName>
    </recommendedName>
</protein>
<dbReference type="InterPro" id="IPR000424">
    <property type="entry name" value="Primosome_PriB/ssb"/>
</dbReference>
<name>A0A8S5QS01_9CAUD</name>
<dbReference type="InterPro" id="IPR011344">
    <property type="entry name" value="ssDNA-bd"/>
</dbReference>
<keyword evidence="1 2" id="KW-0238">DNA-binding</keyword>
<evidence type="ECO:0000313" key="3">
    <source>
        <dbReference type="EMBL" id="DAE21762.1"/>
    </source>
</evidence>